<evidence type="ECO:0000256" key="1">
    <source>
        <dbReference type="ARBA" id="ARBA00007769"/>
    </source>
</evidence>
<name>A0A2K5ARY3_9ARCH</name>
<dbReference type="PANTHER" id="PTHR11835:SF34">
    <property type="entry name" value="ISOCITRATE DEHYDROGENASE [NAD] SUBUNIT ALPHA, MITOCHONDRIAL"/>
    <property type="match status" value="1"/>
</dbReference>
<dbReference type="GO" id="GO:0004449">
    <property type="term" value="F:isocitrate dehydrogenase (NAD+) activity"/>
    <property type="evidence" value="ECO:0007669"/>
    <property type="project" value="TreeGrafter"/>
</dbReference>
<protein>
    <submittedName>
        <fullName evidence="4">3-isopropylmalate dehydrogenase</fullName>
        <ecNumber evidence="4">1.1.1.85</ecNumber>
    </submittedName>
</protein>
<dbReference type="RefSeq" id="WP_103286938.1">
    <property type="nucleotide sequence ID" value="NZ_LT981265.1"/>
</dbReference>
<dbReference type="PANTHER" id="PTHR11835">
    <property type="entry name" value="DECARBOXYLATING DEHYDROGENASES-ISOCITRATE, ISOPROPYLMALATE, TARTRATE"/>
    <property type="match status" value="1"/>
</dbReference>
<comment type="similarity">
    <text evidence="1">Belongs to the isocitrate and isopropylmalate dehydrogenases family.</text>
</comment>
<dbReference type="KEGG" id="ncv:NCAV_1233"/>
<keyword evidence="2 4" id="KW-0560">Oxidoreductase</keyword>
<organism evidence="4 5">
    <name type="scientific">Candidatus Nitrosocaldus cavascurensis</name>
    <dbReference type="NCBI Taxonomy" id="2058097"/>
    <lineage>
        <taxon>Archaea</taxon>
        <taxon>Nitrososphaerota</taxon>
        <taxon>Nitrososphaeria</taxon>
        <taxon>Candidatus Nitrosocaldales</taxon>
        <taxon>Candidatus Nitrosocaldaceae</taxon>
        <taxon>Candidatus Nitrosocaldus</taxon>
    </lineage>
</organism>
<dbReference type="GO" id="GO:0003862">
    <property type="term" value="F:3-isopropylmalate dehydrogenase activity"/>
    <property type="evidence" value="ECO:0007669"/>
    <property type="project" value="UniProtKB-EC"/>
</dbReference>
<sequence>MYRIAFIEGDGIGPEISRATRVVLDALNARLGIKMRIIDVEAGDSALARYGRALPEHSLDTIRGSDACIKAPIGESAADVIVYLRRVLDLYANVRPAKAYPGMRGLRDGIDLIIVRENTEDIYSGLEYDIGSDASIAIKVTTKRACMRIAEYAFKLAEARDGKRSVVAVHKANLLRRTDGLFARCCREVASRHQSIRFSEMYVDACAMNLIRNPEAFDVIVTMNMYGDILSDEAAQVAGSLGMAPSANIGDTYAIFEPAHGSAPDIAGKGIANPLSLILSAGMMYEWLASKHNDARCAEASKLVEVSIRSVLSKGIATPDLGGRSSTEEVADAIVEEIKRG</sequence>
<keyword evidence="5" id="KW-1185">Reference proteome</keyword>
<dbReference type="Proteomes" id="UP000236248">
    <property type="component" value="Chromosome NCAV"/>
</dbReference>
<evidence type="ECO:0000313" key="4">
    <source>
        <dbReference type="EMBL" id="SPC34400.1"/>
    </source>
</evidence>
<dbReference type="EMBL" id="LT981265">
    <property type="protein sequence ID" value="SPC34400.1"/>
    <property type="molecule type" value="Genomic_DNA"/>
</dbReference>
<reference evidence="5" key="1">
    <citation type="submission" date="2018-01" db="EMBL/GenBank/DDBJ databases">
        <authorList>
            <person name="Kerou L M."/>
        </authorList>
    </citation>
    <scope>NUCLEOTIDE SEQUENCE [LARGE SCALE GENOMIC DNA]</scope>
    <source>
        <strain evidence="5">SCU2</strain>
    </source>
</reference>
<dbReference type="InterPro" id="IPR024084">
    <property type="entry name" value="IsoPropMal-DH-like_dom"/>
</dbReference>
<dbReference type="GeneID" id="41595237"/>
<dbReference type="SMART" id="SM01329">
    <property type="entry name" value="Iso_dh"/>
    <property type="match status" value="1"/>
</dbReference>
<dbReference type="InterPro" id="IPR019818">
    <property type="entry name" value="IsoCit/isopropylmalate_DH_CS"/>
</dbReference>
<dbReference type="GO" id="GO:0051287">
    <property type="term" value="F:NAD binding"/>
    <property type="evidence" value="ECO:0007669"/>
    <property type="project" value="InterPro"/>
</dbReference>
<dbReference type="EC" id="1.1.1.85" evidence="4"/>
<evidence type="ECO:0000259" key="3">
    <source>
        <dbReference type="SMART" id="SM01329"/>
    </source>
</evidence>
<evidence type="ECO:0000313" key="5">
    <source>
        <dbReference type="Proteomes" id="UP000236248"/>
    </source>
</evidence>
<dbReference type="GO" id="GO:0000287">
    <property type="term" value="F:magnesium ion binding"/>
    <property type="evidence" value="ECO:0007669"/>
    <property type="project" value="InterPro"/>
</dbReference>
<accession>A0A2K5ARY3</accession>
<dbReference type="Gene3D" id="3.40.718.10">
    <property type="entry name" value="Isopropylmalate Dehydrogenase"/>
    <property type="match status" value="1"/>
</dbReference>
<dbReference type="Pfam" id="PF00180">
    <property type="entry name" value="Iso_dh"/>
    <property type="match status" value="1"/>
</dbReference>
<dbReference type="SUPFAM" id="SSF53659">
    <property type="entry name" value="Isocitrate/Isopropylmalate dehydrogenase-like"/>
    <property type="match status" value="1"/>
</dbReference>
<dbReference type="GO" id="GO:0006099">
    <property type="term" value="P:tricarboxylic acid cycle"/>
    <property type="evidence" value="ECO:0007669"/>
    <property type="project" value="TreeGrafter"/>
</dbReference>
<dbReference type="AlphaFoldDB" id="A0A2K5ARY3"/>
<proteinExistence type="inferred from homology"/>
<feature type="domain" description="Isopropylmalate dehydrogenase-like" evidence="3">
    <location>
        <begin position="3"/>
        <end position="334"/>
    </location>
</feature>
<dbReference type="GO" id="GO:0006102">
    <property type="term" value="P:isocitrate metabolic process"/>
    <property type="evidence" value="ECO:0007669"/>
    <property type="project" value="TreeGrafter"/>
</dbReference>
<evidence type="ECO:0000256" key="2">
    <source>
        <dbReference type="ARBA" id="ARBA00023002"/>
    </source>
</evidence>
<gene>
    <name evidence="4" type="primary">leuB</name>
    <name evidence="4" type="ORF">NCAV_1233</name>
</gene>
<dbReference type="PROSITE" id="PS00470">
    <property type="entry name" value="IDH_IMDH"/>
    <property type="match status" value="1"/>
</dbReference>